<sequence>MPLKFKDCPSITATYRIVVPMFLGDAQQKASAISPLSVKGALRFWWRALNWSRFRSAEPSDTAALHQLHLEEAALFGSAAENGQAARFTLRVHSDPHELSRAADWPKVSLKNPCSEYCSSYVGLGLWGSGQVDKGNYQPPREYIRENQVFTVELLALPGLSEAALQQLRDSLTAWGLFGGLGSRARRGFGAVAIESLDHHALCFNDVATYQEAVRRLWPDCSTSAHALPPFTAFSSAARFGISGEPASSARKAHNELAQAFKTYRGSKDSPVRGARKRVFGIPIDFRKSKRAKKSPLEEKAGSNRRASPLLFHVHPIGDRFTAAVLYLPAEFHFDPELNAVEFPLAEAFLEQLPAAVFA</sequence>
<dbReference type="InterPro" id="IPR005537">
    <property type="entry name" value="RAMP_III_fam"/>
</dbReference>
<evidence type="ECO:0000313" key="4">
    <source>
        <dbReference type="Proteomes" id="UP000078596"/>
    </source>
</evidence>
<accession>A0A191ZFK6</accession>
<dbReference type="STRING" id="1860122.A9404_04070"/>
<evidence type="ECO:0000259" key="2">
    <source>
        <dbReference type="Pfam" id="PF03787"/>
    </source>
</evidence>
<dbReference type="CDD" id="cd09726">
    <property type="entry name" value="RAMP_I_III"/>
    <property type="match status" value="1"/>
</dbReference>
<dbReference type="EMBL" id="CP016027">
    <property type="protein sequence ID" value="ANJ66664.1"/>
    <property type="molecule type" value="Genomic_DNA"/>
</dbReference>
<feature type="domain" description="CRISPR type III-associated protein" evidence="2">
    <location>
        <begin position="20"/>
        <end position="192"/>
    </location>
</feature>
<dbReference type="NCBIfam" id="TIGR01894">
    <property type="entry name" value="cas_TM1795_cmr1"/>
    <property type="match status" value="1"/>
</dbReference>
<proteinExistence type="predicted"/>
<reference evidence="3 4" key="1">
    <citation type="submission" date="2016-06" db="EMBL/GenBank/DDBJ databases">
        <title>Insight into the functional genes involving in sulfur oxidation in Pearl River water.</title>
        <authorList>
            <person name="Luo J."/>
            <person name="Tan X."/>
            <person name="Lin W."/>
        </authorList>
    </citation>
    <scope>NUCLEOTIDE SEQUENCE [LARGE SCALE GENOMIC DNA]</scope>
    <source>
        <strain evidence="3 4">LS2</strain>
    </source>
</reference>
<organism evidence="3 4">
    <name type="scientific">Halothiobacillus diazotrophicus</name>
    <dbReference type="NCBI Taxonomy" id="1860122"/>
    <lineage>
        <taxon>Bacteria</taxon>
        <taxon>Pseudomonadati</taxon>
        <taxon>Pseudomonadota</taxon>
        <taxon>Gammaproteobacteria</taxon>
        <taxon>Chromatiales</taxon>
        <taxon>Halothiobacillaceae</taxon>
        <taxon>Halothiobacillus</taxon>
    </lineage>
</organism>
<dbReference type="InterPro" id="IPR007522">
    <property type="entry name" value="CRISPR-assoc_prot_TM1795"/>
</dbReference>
<evidence type="ECO:0000313" key="3">
    <source>
        <dbReference type="EMBL" id="ANJ66664.1"/>
    </source>
</evidence>
<dbReference type="GO" id="GO:0051607">
    <property type="term" value="P:defense response to virus"/>
    <property type="evidence" value="ECO:0007669"/>
    <property type="project" value="UniProtKB-KW"/>
</dbReference>
<dbReference type="Proteomes" id="UP000078596">
    <property type="component" value="Chromosome"/>
</dbReference>
<dbReference type="AlphaFoldDB" id="A0A191ZFK6"/>
<evidence type="ECO:0000256" key="1">
    <source>
        <dbReference type="ARBA" id="ARBA00023118"/>
    </source>
</evidence>
<dbReference type="OrthoDB" id="190500at2"/>
<gene>
    <name evidence="3" type="ORF">A9404_04070</name>
</gene>
<protein>
    <submittedName>
        <fullName evidence="3">Type III-B CRISPR module RAMP protein Cmr1</fullName>
    </submittedName>
</protein>
<dbReference type="KEGG" id="haz:A9404_04070"/>
<keyword evidence="4" id="KW-1185">Reference proteome</keyword>
<name>A0A191ZFK6_9GAMM</name>
<dbReference type="Pfam" id="PF03787">
    <property type="entry name" value="RAMPs"/>
    <property type="match status" value="1"/>
</dbReference>
<dbReference type="RefSeq" id="WP_066098910.1">
    <property type="nucleotide sequence ID" value="NZ_CP016027.1"/>
</dbReference>
<keyword evidence="1" id="KW-0051">Antiviral defense</keyword>